<gene>
    <name evidence="2" type="ORF">ARC78_03735</name>
</gene>
<proteinExistence type="predicted"/>
<reference evidence="2 3" key="1">
    <citation type="submission" date="2015-10" db="EMBL/GenBank/DDBJ databases">
        <title>Genome sequencing and analysis of members of genus Stenotrophomonas.</title>
        <authorList>
            <person name="Patil P.P."/>
            <person name="Midha S."/>
            <person name="Patil P.B."/>
        </authorList>
    </citation>
    <scope>NUCLEOTIDE SEQUENCE [LARGE SCALE GENOMIC DNA]</scope>
    <source>
        <strain evidence="2 3">JCM 9942</strain>
    </source>
</reference>
<keyword evidence="3" id="KW-1185">Reference proteome</keyword>
<feature type="compositionally biased region" description="Low complexity" evidence="1">
    <location>
        <begin position="30"/>
        <end position="41"/>
    </location>
</feature>
<feature type="region of interest" description="Disordered" evidence="1">
    <location>
        <begin position="1"/>
        <end position="41"/>
    </location>
</feature>
<dbReference type="InterPro" id="IPR011990">
    <property type="entry name" value="TPR-like_helical_dom_sf"/>
</dbReference>
<dbReference type="Proteomes" id="UP000050836">
    <property type="component" value="Unassembled WGS sequence"/>
</dbReference>
<dbReference type="EMBL" id="LLXS01000005">
    <property type="protein sequence ID" value="KRG44931.1"/>
    <property type="molecule type" value="Genomic_DNA"/>
</dbReference>
<dbReference type="SUPFAM" id="SSF48452">
    <property type="entry name" value="TPR-like"/>
    <property type="match status" value="1"/>
</dbReference>
<sequence>MDRDTGTAAIPASPAPSPSAVVPASPPASAPAVAPAATGGATTDTVVDVQAQQLSITVSRRDSGTQAPAMAAPATSSSAQIPALLKSLEAAVARDDAAAIEAGLALLRSQLPGDSLTLLRTEAWVAHTRGELVAAEESYRQILARIANDEQAGVNLALLEAGRGEAEAAQTRLRRLAAENGNSALIRRALAQLQGASQ</sequence>
<name>A0A0R0AWZ5_9GAMM</name>
<dbReference type="Gene3D" id="1.25.40.10">
    <property type="entry name" value="Tetratricopeptide repeat domain"/>
    <property type="match status" value="1"/>
</dbReference>
<evidence type="ECO:0000256" key="1">
    <source>
        <dbReference type="SAM" id="MobiDB-lite"/>
    </source>
</evidence>
<organism evidence="2 3">
    <name type="scientific">Stenotrophomonas pictorum JCM 9942</name>
    <dbReference type="NCBI Taxonomy" id="1236960"/>
    <lineage>
        <taxon>Bacteria</taxon>
        <taxon>Pseudomonadati</taxon>
        <taxon>Pseudomonadota</taxon>
        <taxon>Gammaproteobacteria</taxon>
        <taxon>Lysobacterales</taxon>
        <taxon>Lysobacteraceae</taxon>
        <taxon>Stenotrophomonas</taxon>
    </lineage>
</organism>
<dbReference type="RefSeq" id="WP_057505597.1">
    <property type="nucleotide sequence ID" value="NZ_LLXS01000005.1"/>
</dbReference>
<evidence type="ECO:0000313" key="3">
    <source>
        <dbReference type="Proteomes" id="UP000050836"/>
    </source>
</evidence>
<protein>
    <recommendedName>
        <fullName evidence="4">Tetratricopeptide repeat protein</fullName>
    </recommendedName>
</protein>
<comment type="caution">
    <text evidence="2">The sequence shown here is derived from an EMBL/GenBank/DDBJ whole genome shotgun (WGS) entry which is preliminary data.</text>
</comment>
<evidence type="ECO:0008006" key="4">
    <source>
        <dbReference type="Google" id="ProtNLM"/>
    </source>
</evidence>
<evidence type="ECO:0000313" key="2">
    <source>
        <dbReference type="EMBL" id="KRG44931.1"/>
    </source>
</evidence>
<accession>A0A0R0AWZ5</accession>
<feature type="compositionally biased region" description="Low complexity" evidence="1">
    <location>
        <begin position="1"/>
        <end position="23"/>
    </location>
</feature>
<dbReference type="AlphaFoldDB" id="A0A0R0AWZ5"/>